<organism evidence="7 8">
    <name type="scientific">Thiohalocapsa halophila</name>
    <dbReference type="NCBI Taxonomy" id="69359"/>
    <lineage>
        <taxon>Bacteria</taxon>
        <taxon>Pseudomonadati</taxon>
        <taxon>Pseudomonadota</taxon>
        <taxon>Gammaproteobacteria</taxon>
        <taxon>Chromatiales</taxon>
        <taxon>Chromatiaceae</taxon>
        <taxon>Thiohalocapsa</taxon>
    </lineage>
</organism>
<comment type="subcellular location">
    <subcellularLocation>
        <location evidence="1">Membrane</location>
        <topology evidence="1">Single-pass membrane protein</topology>
    </subcellularLocation>
</comment>
<evidence type="ECO:0000256" key="5">
    <source>
        <dbReference type="SAM" id="Phobius"/>
    </source>
</evidence>
<dbReference type="InterPro" id="IPR007452">
    <property type="entry name" value="TamB_C"/>
</dbReference>
<feature type="transmembrane region" description="Helical" evidence="5">
    <location>
        <begin position="12"/>
        <end position="38"/>
    </location>
</feature>
<accession>A0ABS1CBS1</accession>
<dbReference type="RefSeq" id="WP_200233057.1">
    <property type="nucleotide sequence ID" value="NZ_NRRV01000001.1"/>
</dbReference>
<protein>
    <recommendedName>
        <fullName evidence="6">Translocation and assembly module TamB C-terminal domain-containing protein</fullName>
    </recommendedName>
</protein>
<feature type="domain" description="Translocation and assembly module TamB C-terminal" evidence="6">
    <location>
        <begin position="1128"/>
        <end position="1359"/>
    </location>
</feature>
<keyword evidence="8" id="KW-1185">Reference proteome</keyword>
<gene>
    <name evidence="7" type="ORF">CKO31_00720</name>
</gene>
<evidence type="ECO:0000256" key="3">
    <source>
        <dbReference type="ARBA" id="ARBA00022989"/>
    </source>
</evidence>
<reference evidence="7 8" key="1">
    <citation type="journal article" date="2020" name="Microorganisms">
        <title>Osmotic Adaptation and Compatible Solute Biosynthesis of Phototrophic Bacteria as Revealed from Genome Analyses.</title>
        <authorList>
            <person name="Imhoff J.F."/>
            <person name="Rahn T."/>
            <person name="Kunzel S."/>
            <person name="Keller A."/>
            <person name="Neulinger S.C."/>
        </authorList>
    </citation>
    <scope>NUCLEOTIDE SEQUENCE [LARGE SCALE GENOMIC DNA]</scope>
    <source>
        <strain evidence="7 8">DSM 6210</strain>
    </source>
</reference>
<comment type="caution">
    <text evidence="7">The sequence shown here is derived from an EMBL/GenBank/DDBJ whole genome shotgun (WGS) entry which is preliminary data.</text>
</comment>
<dbReference type="PANTHER" id="PTHR36985">
    <property type="entry name" value="TRANSLOCATION AND ASSEMBLY MODULE SUBUNIT TAMB"/>
    <property type="match status" value="1"/>
</dbReference>
<keyword evidence="4 5" id="KW-0472">Membrane</keyword>
<evidence type="ECO:0000256" key="2">
    <source>
        <dbReference type="ARBA" id="ARBA00022692"/>
    </source>
</evidence>
<evidence type="ECO:0000259" key="6">
    <source>
        <dbReference type="Pfam" id="PF04357"/>
    </source>
</evidence>
<proteinExistence type="predicted"/>
<dbReference type="PANTHER" id="PTHR36985:SF1">
    <property type="entry name" value="TRANSLOCATION AND ASSEMBLY MODULE SUBUNIT TAMB"/>
    <property type="match status" value="1"/>
</dbReference>
<keyword evidence="3 5" id="KW-1133">Transmembrane helix</keyword>
<sequence>MAKRTAGRSFIAFPLVGLLLRLTGLLILIAVLAVGFVLGTQTGLRMAVAVAEELAPEQVQVGRVEGRVLGELTVTELALELPGLDLALGRLHLDWQPGALLTGRLRVADLSASDVDVVTKPPAAEKPPAEPFTLPEIRLPIAVDIQRVLVERVAVRAEGASPATAIRVARAELSASADGDRVALRRLSLDVAQPQAAVNADGEVRLTGDYPLALALDWRFRQPPALALTGKGTLDGDLAALHIAHQVQGAADLTLTATVRDVLKAPSWDGELTLTRVDLPAVVPDAPAVDLSARLETRGDLERAVVTGTLRGDAPALAELGQLSAALDLAWAEQRLTLSAVELNESASGATLDLSGHADLAGAVPAFDLSGQWQQLRWPLTGDALVTAPSGTLSVSGDLDAFDYRLDGAVRGADIPATTLTLAGSGSAEDTRLDALLLETLGGRIEAKGTAAWAPAVTWDLAVTAADLDPGVQIPGLDGTLALKASSRGGLDDGYSFDANLSAALSAYPDAVVNAAGSGDLERVQLETLTVETLGGLVDGSGEVAWAPTLAWDLALRADDLDPGQQYPELTGRVGFALNSAGGLEAGFDYALQASAALASYPPAVIDLSGEGTGESARIQTLDIQVLDGRISGDGRIAWAPAVQWQAALRLAELDPGTVLADWPGRIGGLVESSGRITDEGPDLTARISDIAGTLRGYPVRLAAELGMTGQDISLRNLSAGSGSTQLTAAGGVGGERLDLRFDLASPDLAALLPGAGGSLDVAGELGGTLAAPRVQINLQGRDAELNGQGIAEVTASADVGLGPDDDFQVDISGKNLIAGGQRFETLAVTGSGRMDRHQLRAAVAGDLLALELGASGGLGADGAYTGRLATLELATEELGNWTLRRPADLAFGDGAVSVGPLCLGDGRDSGGCVSFQQPQPGRFEVSLDLERLDFGIVNPLLPELMVMEGYVRAEGRFTGEGNRLSGSARVEVPTGALMMALGEGDEQTRDRLVFSSTRLDLDAGAGGVDARLNLPVTDLGGVRATLSLPGFRLDTGPAQALRGDVQVSLDGLARVSKLVPDITDISGDIDGDLRLAGTLGQPDLRGELRARGLALRLPLYGFALSDGDFTLTSRGASALALSGGADIGGGRATLAGDIDLGAGAPAAQISLSGQDLKVADSSEYFALVSLDMNVGVGAAGTAVKGRIEVPEARIKPRSIPTGAVRPSPDVVMESPADDDGGMPLSIDVVAKLGDEVSIDAFGLRGRLRGELRVLKSPQGEILGDGQLEIVDGTYRVTLPTLGVMTAIGKPLTIEQGFVVFAKTPIGNPGLILNAQREGGDITAGVQVLGTIRNPKLAFFSESDPNLTQAEVTQYLVTGIPPKRDAESDKRAVAVGTYVAPKLYMEYEGATSDTTDSVKMRYDVSKNIELQTETGDSQGADIFFKFEN</sequence>
<keyword evidence="2 5" id="KW-0812">Transmembrane</keyword>
<name>A0ABS1CBS1_9GAMM</name>
<evidence type="ECO:0000256" key="1">
    <source>
        <dbReference type="ARBA" id="ARBA00004167"/>
    </source>
</evidence>
<evidence type="ECO:0000313" key="8">
    <source>
        <dbReference type="Proteomes" id="UP000748752"/>
    </source>
</evidence>
<evidence type="ECO:0000313" key="7">
    <source>
        <dbReference type="EMBL" id="MBK1629277.1"/>
    </source>
</evidence>
<dbReference type="Proteomes" id="UP000748752">
    <property type="component" value="Unassembled WGS sequence"/>
</dbReference>
<dbReference type="EMBL" id="NRRV01000001">
    <property type="protein sequence ID" value="MBK1629277.1"/>
    <property type="molecule type" value="Genomic_DNA"/>
</dbReference>
<evidence type="ECO:0000256" key="4">
    <source>
        <dbReference type="ARBA" id="ARBA00023136"/>
    </source>
</evidence>
<dbReference type="Pfam" id="PF04357">
    <property type="entry name" value="TamB"/>
    <property type="match status" value="2"/>
</dbReference>
<feature type="domain" description="Translocation and assembly module TamB C-terminal" evidence="6">
    <location>
        <begin position="1370"/>
        <end position="1427"/>
    </location>
</feature>